<dbReference type="CDD" id="cd18578">
    <property type="entry name" value="ABC_6TM_Pgp_ABCB1_D2_like"/>
    <property type="match status" value="1"/>
</dbReference>
<dbReference type="PANTHER" id="PTHR24221:SF631">
    <property type="entry name" value="MULTIDRUG RESISTANCE PROTEIN 3"/>
    <property type="match status" value="1"/>
</dbReference>
<accession>A0A2N3NIX4</accession>
<dbReference type="Pfam" id="PF00664">
    <property type="entry name" value="ABC_membrane"/>
    <property type="match status" value="1"/>
</dbReference>
<keyword evidence="3 5" id="KW-1133">Transmembrane helix</keyword>
<dbReference type="InParanoid" id="A0A2N3NIX4"/>
<dbReference type="SUPFAM" id="SSF90123">
    <property type="entry name" value="ABC transporter transmembrane region"/>
    <property type="match status" value="1"/>
</dbReference>
<dbReference type="OrthoDB" id="6500128at2759"/>
<feature type="transmembrane region" description="Helical" evidence="5">
    <location>
        <begin position="406"/>
        <end position="425"/>
    </location>
</feature>
<dbReference type="GO" id="GO:0005524">
    <property type="term" value="F:ATP binding"/>
    <property type="evidence" value="ECO:0007669"/>
    <property type="project" value="InterPro"/>
</dbReference>
<evidence type="ECO:0000259" key="6">
    <source>
        <dbReference type="PROSITE" id="PS50929"/>
    </source>
</evidence>
<evidence type="ECO:0000256" key="1">
    <source>
        <dbReference type="ARBA" id="ARBA00004141"/>
    </source>
</evidence>
<dbReference type="STRING" id="41688.A0A2N3NIX4"/>
<gene>
    <name evidence="7" type="ORF">jhhlp_000587</name>
</gene>
<comment type="subcellular location">
    <subcellularLocation>
        <location evidence="1">Membrane</location>
        <topology evidence="1">Multi-pass membrane protein</topology>
    </subcellularLocation>
</comment>
<dbReference type="VEuPathDB" id="FungiDB:jhhlp_000587"/>
<dbReference type="InterPro" id="IPR027417">
    <property type="entry name" value="P-loop_NTPase"/>
</dbReference>
<dbReference type="PANTHER" id="PTHR24221">
    <property type="entry name" value="ATP-BINDING CASSETTE SUB-FAMILY B"/>
    <property type="match status" value="1"/>
</dbReference>
<comment type="caution">
    <text evidence="7">The sequence shown here is derived from an EMBL/GenBank/DDBJ whole genome shotgun (WGS) entry which is preliminary data.</text>
</comment>
<dbReference type="PROSITE" id="PS50929">
    <property type="entry name" value="ABC_TM1F"/>
    <property type="match status" value="1"/>
</dbReference>
<name>A0A2N3NIX4_9PEZI</name>
<dbReference type="InterPro" id="IPR036640">
    <property type="entry name" value="ABC1_TM_sf"/>
</dbReference>
<feature type="transmembrane region" description="Helical" evidence="5">
    <location>
        <begin position="372"/>
        <end position="394"/>
    </location>
</feature>
<dbReference type="InterPro" id="IPR039421">
    <property type="entry name" value="Type_1_exporter"/>
</dbReference>
<keyword evidence="2 5" id="KW-0812">Transmembrane</keyword>
<keyword evidence="4 5" id="KW-0472">Membrane</keyword>
<dbReference type="Gene3D" id="3.40.50.300">
    <property type="entry name" value="P-loop containing nucleotide triphosphate hydrolases"/>
    <property type="match status" value="3"/>
</dbReference>
<dbReference type="AlphaFoldDB" id="A0A2N3NIX4"/>
<dbReference type="SUPFAM" id="SSF52540">
    <property type="entry name" value="P-loop containing nucleoside triphosphate hydrolases"/>
    <property type="match status" value="2"/>
</dbReference>
<evidence type="ECO:0000256" key="5">
    <source>
        <dbReference type="SAM" id="Phobius"/>
    </source>
</evidence>
<evidence type="ECO:0000256" key="2">
    <source>
        <dbReference type="ARBA" id="ARBA00022692"/>
    </source>
</evidence>
<dbReference type="Proteomes" id="UP000233524">
    <property type="component" value="Unassembled WGS sequence"/>
</dbReference>
<evidence type="ECO:0000256" key="4">
    <source>
        <dbReference type="ARBA" id="ARBA00023136"/>
    </source>
</evidence>
<feature type="domain" description="ABC transmembrane type-1" evidence="6">
    <location>
        <begin position="210"/>
        <end position="433"/>
    </location>
</feature>
<evidence type="ECO:0000313" key="8">
    <source>
        <dbReference type="Proteomes" id="UP000233524"/>
    </source>
</evidence>
<dbReference type="GO" id="GO:0016020">
    <property type="term" value="C:membrane"/>
    <property type="evidence" value="ECO:0007669"/>
    <property type="project" value="UniProtKB-SubCell"/>
</dbReference>
<dbReference type="InterPro" id="IPR011527">
    <property type="entry name" value="ABC1_TM_dom"/>
</dbReference>
<dbReference type="Gene3D" id="1.20.1560.10">
    <property type="entry name" value="ABC transporter type 1, transmembrane domain"/>
    <property type="match status" value="2"/>
</dbReference>
<keyword evidence="8" id="KW-1185">Reference proteome</keyword>
<dbReference type="GO" id="GO:0140359">
    <property type="term" value="F:ABC-type transporter activity"/>
    <property type="evidence" value="ECO:0007669"/>
    <property type="project" value="InterPro"/>
</dbReference>
<dbReference type="EMBL" id="NLAX01000003">
    <property type="protein sequence ID" value="PKS12383.1"/>
    <property type="molecule type" value="Genomic_DNA"/>
</dbReference>
<protein>
    <recommendedName>
        <fullName evidence="6">ABC transmembrane type-1 domain-containing protein</fullName>
    </recommendedName>
</protein>
<sequence>MPQRPPKRKSSPKAASTAAAARELFQVIGRESIIDALSESGLKPAEVSGKIDLRDAHFSYPSRLYVPVFLGHGISIPAKKITALVGTSGSDSFSGTIYDNVARGFNGLEMVILPVAEKEKLVKEACKAAFAHGFIEDLPQTTSFVFSSGAVVEQGTHSHFVAANGAYAWLVRAQDFGQDGIEAERDGGPIQEEKQSGVAIQRTITVISGAGKMAQAIRHYYSLHLFDIMARQRMTFFDDPQNSTGALVSRLFNEPTNLMELLSMNLGLILVHVVNMRSSCVLAIAFGWKLGRTLFFGAIQLLILGGYLKGRLEFRLDKRHVRFASSSGIASKATRAIPTVAYLTLEADVIGRYQDALTGIEKKSLGGLESIMFWYALSQAVSFLAMALGSWYGGHLISRGEYTARQFYVVFLSIIFSGEATAMLIQFSSSMSKARISPNYIFDLRKRLARDEAADMDHGKDIPEAVLSYTFDQPNFAFGRRPLQRALKDVFGLMRGSRVLLNGEYIAGLDLRKHRSHISVVQQEQVLYEVSIQGIVGLGLEEDDPSEEDIIAAYKHANIYDFITSLPEDLKQVVKEALYKAAQGRTTIAVSHRLSNIKDAGLIVVFVNGKIVESGTHEDLLDRRGLYYDMCQGQMLDRSVA</sequence>
<proteinExistence type="predicted"/>
<evidence type="ECO:0000256" key="3">
    <source>
        <dbReference type="ARBA" id="ARBA00022989"/>
    </source>
</evidence>
<reference evidence="7 8" key="1">
    <citation type="journal article" date="2017" name="G3 (Bethesda)">
        <title>First Draft Genome Sequence of the Pathogenic Fungus Lomentospora prolificans (Formerly Scedosporium prolificans).</title>
        <authorList>
            <person name="Luo R."/>
            <person name="Zimin A."/>
            <person name="Workman R."/>
            <person name="Fan Y."/>
            <person name="Pertea G."/>
            <person name="Grossman N."/>
            <person name="Wear M.P."/>
            <person name="Jia B."/>
            <person name="Miller H."/>
            <person name="Casadevall A."/>
            <person name="Timp W."/>
            <person name="Zhang S.X."/>
            <person name="Salzberg S.L."/>
        </authorList>
    </citation>
    <scope>NUCLEOTIDE SEQUENCE [LARGE SCALE GENOMIC DNA]</scope>
    <source>
        <strain evidence="7 8">JHH-5317</strain>
    </source>
</reference>
<organism evidence="7 8">
    <name type="scientific">Lomentospora prolificans</name>
    <dbReference type="NCBI Taxonomy" id="41688"/>
    <lineage>
        <taxon>Eukaryota</taxon>
        <taxon>Fungi</taxon>
        <taxon>Dikarya</taxon>
        <taxon>Ascomycota</taxon>
        <taxon>Pezizomycotina</taxon>
        <taxon>Sordariomycetes</taxon>
        <taxon>Hypocreomycetidae</taxon>
        <taxon>Microascales</taxon>
        <taxon>Microascaceae</taxon>
        <taxon>Lomentospora</taxon>
    </lineage>
</organism>
<evidence type="ECO:0000313" key="7">
    <source>
        <dbReference type="EMBL" id="PKS12383.1"/>
    </source>
</evidence>